<dbReference type="SUPFAM" id="SSF48726">
    <property type="entry name" value="Immunoglobulin"/>
    <property type="match status" value="2"/>
</dbReference>
<feature type="domain" description="Ig-like" evidence="8">
    <location>
        <begin position="214"/>
        <end position="301"/>
    </location>
</feature>
<keyword evidence="3" id="KW-0325">Glycoprotein</keyword>
<keyword evidence="3" id="KW-0336">GPI-anchor</keyword>
<dbReference type="InterPro" id="IPR036116">
    <property type="entry name" value="FN3_sf"/>
</dbReference>
<keyword evidence="3" id="KW-0472">Membrane</keyword>
<dbReference type="InterPro" id="IPR000998">
    <property type="entry name" value="MAM_dom"/>
</dbReference>
<dbReference type="PANTHER" id="PTHR45080:SF35">
    <property type="entry name" value="MAM DOMAIN-CONTAINING GLYCOSYLPHOSPHATIDYLINOSITOL ANCHOR 2"/>
    <property type="match status" value="1"/>
</dbReference>
<feature type="compositionally biased region" description="Low complexity" evidence="6">
    <location>
        <begin position="494"/>
        <end position="510"/>
    </location>
</feature>
<dbReference type="SUPFAM" id="SSF49899">
    <property type="entry name" value="Concanavalin A-like lectins/glucanases"/>
    <property type="match status" value="1"/>
</dbReference>
<accession>A0AAW0P942</accession>
<dbReference type="EMBL" id="JBBPFD010000007">
    <property type="protein sequence ID" value="KAK7918591.1"/>
    <property type="molecule type" value="Genomic_DNA"/>
</dbReference>
<evidence type="ECO:0000259" key="9">
    <source>
        <dbReference type="PROSITE" id="PS50853"/>
    </source>
</evidence>
<dbReference type="InterPro" id="IPR013320">
    <property type="entry name" value="ConA-like_dom_sf"/>
</dbReference>
<proteinExistence type="predicted"/>
<dbReference type="GO" id="GO:0005886">
    <property type="term" value="C:plasma membrane"/>
    <property type="evidence" value="ECO:0007669"/>
    <property type="project" value="UniProtKB-SubCell"/>
</dbReference>
<dbReference type="InterPro" id="IPR007110">
    <property type="entry name" value="Ig-like_dom"/>
</dbReference>
<dbReference type="PROSITE" id="PS50853">
    <property type="entry name" value="FN3"/>
    <property type="match status" value="1"/>
</dbReference>
<dbReference type="InterPro" id="IPR003599">
    <property type="entry name" value="Ig_sub"/>
</dbReference>
<evidence type="ECO:0000256" key="2">
    <source>
        <dbReference type="ARBA" id="ARBA00022475"/>
    </source>
</evidence>
<reference evidence="11" key="1">
    <citation type="submission" date="2024-04" db="EMBL/GenBank/DDBJ databases">
        <title>Salinicola lusitanus LLJ914,a marine bacterium isolated from the Okinawa Trough.</title>
        <authorList>
            <person name="Li J."/>
        </authorList>
    </citation>
    <scope>NUCLEOTIDE SEQUENCE [LARGE SCALE GENOMIC DNA]</scope>
</reference>
<dbReference type="Proteomes" id="UP001460270">
    <property type="component" value="Unassembled WGS sequence"/>
</dbReference>
<dbReference type="InterPro" id="IPR003961">
    <property type="entry name" value="FN3_dom"/>
</dbReference>
<evidence type="ECO:0000256" key="5">
    <source>
        <dbReference type="ARBA" id="ARBA00023319"/>
    </source>
</evidence>
<dbReference type="GO" id="GO:0007156">
    <property type="term" value="P:homophilic cell adhesion via plasma membrane adhesion molecules"/>
    <property type="evidence" value="ECO:0007669"/>
    <property type="project" value="TreeGrafter"/>
</dbReference>
<dbReference type="Pfam" id="PF13927">
    <property type="entry name" value="Ig_3"/>
    <property type="match status" value="1"/>
</dbReference>
<evidence type="ECO:0000256" key="1">
    <source>
        <dbReference type="ARBA" id="ARBA00004609"/>
    </source>
</evidence>
<evidence type="ECO:0000259" key="8">
    <source>
        <dbReference type="PROSITE" id="PS50835"/>
    </source>
</evidence>
<evidence type="ECO:0000259" key="7">
    <source>
        <dbReference type="PROSITE" id="PS50060"/>
    </source>
</evidence>
<feature type="compositionally biased region" description="Gly residues" evidence="6">
    <location>
        <begin position="100"/>
        <end position="109"/>
    </location>
</feature>
<feature type="region of interest" description="Disordered" evidence="6">
    <location>
        <begin position="449"/>
        <end position="510"/>
    </location>
</feature>
<dbReference type="SMART" id="SM00408">
    <property type="entry name" value="IGc2"/>
    <property type="match status" value="2"/>
</dbReference>
<dbReference type="InterPro" id="IPR050958">
    <property type="entry name" value="Cell_Adh-Cytoskel_Orgn"/>
</dbReference>
<dbReference type="GO" id="GO:0050808">
    <property type="term" value="P:synapse organization"/>
    <property type="evidence" value="ECO:0007669"/>
    <property type="project" value="TreeGrafter"/>
</dbReference>
<dbReference type="GO" id="GO:0008046">
    <property type="term" value="F:axon guidance receptor activity"/>
    <property type="evidence" value="ECO:0007669"/>
    <property type="project" value="TreeGrafter"/>
</dbReference>
<dbReference type="PROSITE" id="PS50835">
    <property type="entry name" value="IG_LIKE"/>
    <property type="match status" value="2"/>
</dbReference>
<dbReference type="SMART" id="SM00409">
    <property type="entry name" value="IG"/>
    <property type="match status" value="2"/>
</dbReference>
<keyword evidence="2" id="KW-1003">Cell membrane</keyword>
<comment type="caution">
    <text evidence="10">The sequence shown here is derived from an EMBL/GenBank/DDBJ whole genome shotgun (WGS) entry which is preliminary data.</text>
</comment>
<dbReference type="GO" id="GO:0098552">
    <property type="term" value="C:side of membrane"/>
    <property type="evidence" value="ECO:0007669"/>
    <property type="project" value="UniProtKB-KW"/>
</dbReference>
<dbReference type="AlphaFoldDB" id="A0AAW0P942"/>
<dbReference type="InterPro" id="IPR036179">
    <property type="entry name" value="Ig-like_dom_sf"/>
</dbReference>
<gene>
    <name evidence="10" type="ORF">WMY93_009875</name>
</gene>
<dbReference type="InterPro" id="IPR003598">
    <property type="entry name" value="Ig_sub2"/>
</dbReference>
<protein>
    <recommendedName>
        <fullName evidence="12">Ig-like domain-containing protein</fullName>
    </recommendedName>
</protein>
<dbReference type="GO" id="GO:0043025">
    <property type="term" value="C:neuronal cell body"/>
    <property type="evidence" value="ECO:0007669"/>
    <property type="project" value="TreeGrafter"/>
</dbReference>
<dbReference type="SUPFAM" id="SSF49265">
    <property type="entry name" value="Fibronectin type III"/>
    <property type="match status" value="1"/>
</dbReference>
<evidence type="ECO:0000256" key="3">
    <source>
        <dbReference type="ARBA" id="ARBA00022622"/>
    </source>
</evidence>
<dbReference type="Pfam" id="PF00629">
    <property type="entry name" value="MAM"/>
    <property type="match status" value="1"/>
</dbReference>
<keyword evidence="4" id="KW-0449">Lipoprotein</keyword>
<evidence type="ECO:0000256" key="6">
    <source>
        <dbReference type="SAM" id="MobiDB-lite"/>
    </source>
</evidence>
<feature type="region of interest" description="Disordered" evidence="6">
    <location>
        <begin position="62"/>
        <end position="125"/>
    </location>
</feature>
<dbReference type="Gene3D" id="2.60.120.200">
    <property type="match status" value="1"/>
</dbReference>
<organism evidence="10 11">
    <name type="scientific">Mugilogobius chulae</name>
    <name type="common">yellowstripe goby</name>
    <dbReference type="NCBI Taxonomy" id="88201"/>
    <lineage>
        <taxon>Eukaryota</taxon>
        <taxon>Metazoa</taxon>
        <taxon>Chordata</taxon>
        <taxon>Craniata</taxon>
        <taxon>Vertebrata</taxon>
        <taxon>Euteleostomi</taxon>
        <taxon>Actinopterygii</taxon>
        <taxon>Neopterygii</taxon>
        <taxon>Teleostei</taxon>
        <taxon>Neoteleostei</taxon>
        <taxon>Acanthomorphata</taxon>
        <taxon>Gobiaria</taxon>
        <taxon>Gobiiformes</taxon>
        <taxon>Gobioidei</taxon>
        <taxon>Gobiidae</taxon>
        <taxon>Gobionellinae</taxon>
        <taxon>Mugilogobius</taxon>
    </lineage>
</organism>
<evidence type="ECO:0000313" key="10">
    <source>
        <dbReference type="EMBL" id="KAK7918591.1"/>
    </source>
</evidence>
<sequence length="555" mass="61753">MRLEFSSKYESGVTFSCSGPFCSSSPELTVPRGRSVLVVQEGESVDLQCLVSGKPKPTVLWFKLGPRRSRRPAAPQGPDAQGETPEGTKTEPEGETQTGTEGGTQGGGLWRVDSGGKSKPSQGNRNRLLAERLEDLEEAVESLGGSAAAGGSSPDSYLVPELADAPLWESADGLLHLANVSREMSGVYRCQTSQMNGFNVRPRQALILLHVHYPPVVEPVFLEVRQALGRAFSLSCGLLGAHPSRGLRFEWKLGSRLLTRGELTQGQTQYQVRALNREGYGTYTCEISNEAGAGRCSFRVTGKAFAPEFYYDSDSSLWQNRPSVYGFRLLWTQREPDSVDRVLAYRLGLRQLSQTRWWEQEIPVDAQIQKGALLSHNLTELVKPESYLVRLTPITRFGEGDASQRIIAYTAPVNPHLRQFVAGFGNSALCLCSQDRSEQFDWTRHNAASRDSKYTPNTGPSADHHGDKSGHYLYIETSRPRARRQGPPPHAHVQLRPRQQPQGKPRPQEQPWPRLLLLFYYHMYGKHIGKNYKNTFIKLQTTASPSTTTCTATHR</sequence>
<evidence type="ECO:0000313" key="11">
    <source>
        <dbReference type="Proteomes" id="UP001460270"/>
    </source>
</evidence>
<dbReference type="Gene3D" id="2.60.40.10">
    <property type="entry name" value="Immunoglobulins"/>
    <property type="match status" value="3"/>
</dbReference>
<feature type="domain" description="Ig-like" evidence="8">
    <location>
        <begin position="26"/>
        <end position="207"/>
    </location>
</feature>
<dbReference type="GO" id="GO:0030424">
    <property type="term" value="C:axon"/>
    <property type="evidence" value="ECO:0007669"/>
    <property type="project" value="TreeGrafter"/>
</dbReference>
<keyword evidence="11" id="KW-1185">Reference proteome</keyword>
<dbReference type="InterPro" id="IPR013783">
    <property type="entry name" value="Ig-like_fold"/>
</dbReference>
<dbReference type="PROSITE" id="PS50060">
    <property type="entry name" value="MAM_2"/>
    <property type="match status" value="1"/>
</dbReference>
<keyword evidence="5" id="KW-0393">Immunoglobulin domain</keyword>
<name>A0AAW0P942_9GOBI</name>
<dbReference type="PANTHER" id="PTHR45080">
    <property type="entry name" value="CONTACTIN 5"/>
    <property type="match status" value="1"/>
</dbReference>
<comment type="subcellular location">
    <subcellularLocation>
        <location evidence="1">Cell membrane</location>
        <topology evidence="1">Lipid-anchor</topology>
        <topology evidence="1">GPI-anchor</topology>
    </subcellularLocation>
</comment>
<evidence type="ECO:0000256" key="4">
    <source>
        <dbReference type="ARBA" id="ARBA00023288"/>
    </source>
</evidence>
<evidence type="ECO:0008006" key="12">
    <source>
        <dbReference type="Google" id="ProtNLM"/>
    </source>
</evidence>
<feature type="domain" description="MAM" evidence="7">
    <location>
        <begin position="424"/>
        <end position="526"/>
    </location>
</feature>
<feature type="domain" description="Fibronectin type-III" evidence="9">
    <location>
        <begin position="313"/>
        <end position="413"/>
    </location>
</feature>